<dbReference type="EMBL" id="VTPC01007662">
    <property type="protein sequence ID" value="KAF2893785.1"/>
    <property type="molecule type" value="Genomic_DNA"/>
</dbReference>
<evidence type="ECO:0000313" key="3">
    <source>
        <dbReference type="Proteomes" id="UP000801492"/>
    </source>
</evidence>
<gene>
    <name evidence="2" type="ORF">ILUMI_12389</name>
</gene>
<accession>A0A8K0D2Y6</accession>
<protein>
    <submittedName>
        <fullName evidence="2">Uncharacterized protein</fullName>
    </submittedName>
</protein>
<feature type="region of interest" description="Disordered" evidence="1">
    <location>
        <begin position="83"/>
        <end position="124"/>
    </location>
</feature>
<dbReference type="AlphaFoldDB" id="A0A8K0D2Y6"/>
<comment type="caution">
    <text evidence="2">The sequence shown here is derived from an EMBL/GenBank/DDBJ whole genome shotgun (WGS) entry which is preliminary data.</text>
</comment>
<evidence type="ECO:0000313" key="2">
    <source>
        <dbReference type="EMBL" id="KAF2893785.1"/>
    </source>
</evidence>
<reference evidence="2" key="1">
    <citation type="submission" date="2019-08" db="EMBL/GenBank/DDBJ databases">
        <title>The genome of the North American firefly Photinus pyralis.</title>
        <authorList>
            <consortium name="Photinus pyralis genome working group"/>
            <person name="Fallon T.R."/>
            <person name="Sander Lower S.E."/>
            <person name="Weng J.-K."/>
        </authorList>
    </citation>
    <scope>NUCLEOTIDE SEQUENCE</scope>
    <source>
        <strain evidence="2">TRF0915ILg1</strain>
        <tissue evidence="2">Whole body</tissue>
    </source>
</reference>
<organism evidence="2 3">
    <name type="scientific">Ignelater luminosus</name>
    <name type="common">Cucubano</name>
    <name type="synonym">Pyrophorus luminosus</name>
    <dbReference type="NCBI Taxonomy" id="2038154"/>
    <lineage>
        <taxon>Eukaryota</taxon>
        <taxon>Metazoa</taxon>
        <taxon>Ecdysozoa</taxon>
        <taxon>Arthropoda</taxon>
        <taxon>Hexapoda</taxon>
        <taxon>Insecta</taxon>
        <taxon>Pterygota</taxon>
        <taxon>Neoptera</taxon>
        <taxon>Endopterygota</taxon>
        <taxon>Coleoptera</taxon>
        <taxon>Polyphaga</taxon>
        <taxon>Elateriformia</taxon>
        <taxon>Elateroidea</taxon>
        <taxon>Elateridae</taxon>
        <taxon>Agrypninae</taxon>
        <taxon>Pyrophorini</taxon>
        <taxon>Ignelater</taxon>
    </lineage>
</organism>
<keyword evidence="3" id="KW-1185">Reference proteome</keyword>
<name>A0A8K0D2Y6_IGNLU</name>
<proteinExistence type="predicted"/>
<evidence type="ECO:0000256" key="1">
    <source>
        <dbReference type="SAM" id="MobiDB-lite"/>
    </source>
</evidence>
<dbReference type="Proteomes" id="UP000801492">
    <property type="component" value="Unassembled WGS sequence"/>
</dbReference>
<sequence>MGKFEIRAVIKYLCKKGLSSKEIHNGMAEVFVEIIPNIANKYLTEIRRDLAHLSENEDDFDIEEGDDEENGLVFLNNVNKVGITEDDSQRDEVNTEQRVDEEDQQSAKEENLENQITRNPKKEGKELKEKYTNIIIWGKENLKLNDDGVDFRGVTNLSWDSKKAENSQLQTAQ</sequence>